<name>W7WW80_TETTS</name>
<dbReference type="Proteomes" id="UP000009168">
    <property type="component" value="Unassembled WGS sequence"/>
</dbReference>
<feature type="coiled-coil region" evidence="1">
    <location>
        <begin position="121"/>
        <end position="170"/>
    </location>
</feature>
<keyword evidence="3" id="KW-1185">Reference proteome</keyword>
<sequence>MLTYQESFLNPNFKISKFERNKQMNYRLAFVHSNKRQHLINLFLNEDLLIQLSCKLQNFHHQNIRLKILNHSFENVDISKHQSLPYQLQFLFKIINLDFIFQHRRQFLKASFYINFRDKKNKKKNKRLKIFLQQKRKHEQKLRKIKNFEIKQKEQKKKKLKKAYKSQQTHTITKKKFVSTQQKFFIFYFIKKFKEDG</sequence>
<dbReference type="KEGG" id="tet:TTHERM_000647419"/>
<keyword evidence="1" id="KW-0175">Coiled coil</keyword>
<dbReference type="AlphaFoldDB" id="W7WW80"/>
<reference evidence="3" key="1">
    <citation type="journal article" date="2006" name="PLoS Biol.">
        <title>Macronuclear genome sequence of the ciliate Tetrahymena thermophila, a model eukaryote.</title>
        <authorList>
            <person name="Eisen J.A."/>
            <person name="Coyne R.S."/>
            <person name="Wu M."/>
            <person name="Wu D."/>
            <person name="Thiagarajan M."/>
            <person name="Wortman J.R."/>
            <person name="Badger J.H."/>
            <person name="Ren Q."/>
            <person name="Amedeo P."/>
            <person name="Jones K.M."/>
            <person name="Tallon L.J."/>
            <person name="Delcher A.L."/>
            <person name="Salzberg S.L."/>
            <person name="Silva J.C."/>
            <person name="Haas B.J."/>
            <person name="Majoros W.H."/>
            <person name="Farzad M."/>
            <person name="Carlton J.M."/>
            <person name="Smith R.K. Jr."/>
            <person name="Garg J."/>
            <person name="Pearlman R.E."/>
            <person name="Karrer K.M."/>
            <person name="Sun L."/>
            <person name="Manning G."/>
            <person name="Elde N.C."/>
            <person name="Turkewitz A.P."/>
            <person name="Asai D.J."/>
            <person name="Wilkes D.E."/>
            <person name="Wang Y."/>
            <person name="Cai H."/>
            <person name="Collins K."/>
            <person name="Stewart B.A."/>
            <person name="Lee S.R."/>
            <person name="Wilamowska K."/>
            <person name="Weinberg Z."/>
            <person name="Ruzzo W.L."/>
            <person name="Wloga D."/>
            <person name="Gaertig J."/>
            <person name="Frankel J."/>
            <person name="Tsao C.-C."/>
            <person name="Gorovsky M.A."/>
            <person name="Keeling P.J."/>
            <person name="Waller R.F."/>
            <person name="Patron N.J."/>
            <person name="Cherry J.M."/>
            <person name="Stover N.A."/>
            <person name="Krieger C.J."/>
            <person name="del Toro C."/>
            <person name="Ryder H.F."/>
            <person name="Williamson S.C."/>
            <person name="Barbeau R.A."/>
            <person name="Hamilton E.P."/>
            <person name="Orias E."/>
        </authorList>
    </citation>
    <scope>NUCLEOTIDE SEQUENCE [LARGE SCALE GENOMIC DNA]</scope>
    <source>
        <strain evidence="3">SB210</strain>
    </source>
</reference>
<dbReference type="InParanoid" id="W7WW80"/>
<proteinExistence type="predicted"/>
<dbReference type="RefSeq" id="XP_012656394.1">
    <property type="nucleotide sequence ID" value="XM_012800940.1"/>
</dbReference>
<evidence type="ECO:0000313" key="2">
    <source>
        <dbReference type="EMBL" id="EWS71095.1"/>
    </source>
</evidence>
<organism evidence="2 3">
    <name type="scientific">Tetrahymena thermophila (strain SB210)</name>
    <dbReference type="NCBI Taxonomy" id="312017"/>
    <lineage>
        <taxon>Eukaryota</taxon>
        <taxon>Sar</taxon>
        <taxon>Alveolata</taxon>
        <taxon>Ciliophora</taxon>
        <taxon>Intramacronucleata</taxon>
        <taxon>Oligohymenophorea</taxon>
        <taxon>Hymenostomatida</taxon>
        <taxon>Tetrahymenina</taxon>
        <taxon>Tetrahymenidae</taxon>
        <taxon>Tetrahymena</taxon>
    </lineage>
</organism>
<evidence type="ECO:0000313" key="3">
    <source>
        <dbReference type="Proteomes" id="UP000009168"/>
    </source>
</evidence>
<dbReference type="GeneID" id="24440013"/>
<protein>
    <submittedName>
        <fullName evidence="2">Uncharacterized protein</fullName>
    </submittedName>
</protein>
<gene>
    <name evidence="2" type="ORF">TTHERM_000647419</name>
</gene>
<accession>W7WW80</accession>
<evidence type="ECO:0000256" key="1">
    <source>
        <dbReference type="SAM" id="Coils"/>
    </source>
</evidence>
<dbReference type="EMBL" id="GG662245">
    <property type="protein sequence ID" value="EWS71095.1"/>
    <property type="molecule type" value="Genomic_DNA"/>
</dbReference>